<accession>C0C3X1</accession>
<dbReference type="InterPro" id="IPR004107">
    <property type="entry name" value="Integrase_SAM-like_N"/>
</dbReference>
<dbReference type="InterPro" id="IPR050090">
    <property type="entry name" value="Tyrosine_recombinase_XerCD"/>
</dbReference>
<evidence type="ECO:0000313" key="10">
    <source>
        <dbReference type="Proteomes" id="UP000004893"/>
    </source>
</evidence>
<dbReference type="GO" id="GO:0015074">
    <property type="term" value="P:DNA integration"/>
    <property type="evidence" value="ECO:0007669"/>
    <property type="project" value="UniProtKB-KW"/>
</dbReference>
<dbReference type="Pfam" id="PF02899">
    <property type="entry name" value="Phage_int_SAM_1"/>
    <property type="match status" value="1"/>
</dbReference>
<dbReference type="Gene3D" id="1.10.443.10">
    <property type="entry name" value="Intergrase catalytic core"/>
    <property type="match status" value="1"/>
</dbReference>
<dbReference type="AlphaFoldDB" id="C0C3X1"/>
<feature type="domain" description="Core-binding (CB)" evidence="8">
    <location>
        <begin position="16"/>
        <end position="102"/>
    </location>
</feature>
<sequence length="262" mass="30566">MVWLYKLYAPRKPKEKRMEIRVKEYIEYLEARKHISANTRSAYLRDLERMYGYLREHGIEQFEDATAATLNSFLLFLEKNGLGGATIARNAAVVRGFYQYLFRKKIIEDDITEMMEAPKVERKLPKSARREDIDKILSVPEGGSPKALRDRAMIEVLRCTGILVEELIKLRTEDVKLELGYVQCHFPGNQNAYPLDGPSLGALRRYLEEGRGKLIRREQDEVLFPNVRGAYMSRQGFWKVIRRYSEETDGEQKITPSMIRHT</sequence>
<dbReference type="GO" id="GO:0003677">
    <property type="term" value="F:DNA binding"/>
    <property type="evidence" value="ECO:0007669"/>
    <property type="project" value="UniProtKB-UniRule"/>
</dbReference>
<organism evidence="9 10">
    <name type="scientific">[Clostridium] hylemonae DSM 15053</name>
    <dbReference type="NCBI Taxonomy" id="553973"/>
    <lineage>
        <taxon>Bacteria</taxon>
        <taxon>Bacillati</taxon>
        <taxon>Bacillota</taxon>
        <taxon>Clostridia</taxon>
        <taxon>Lachnospirales</taxon>
        <taxon>Lachnospiraceae</taxon>
    </lineage>
</organism>
<dbReference type="PANTHER" id="PTHR30349">
    <property type="entry name" value="PHAGE INTEGRASE-RELATED"/>
    <property type="match status" value="1"/>
</dbReference>
<evidence type="ECO:0000256" key="3">
    <source>
        <dbReference type="ARBA" id="ARBA00022908"/>
    </source>
</evidence>
<dbReference type="PROSITE" id="PS51900">
    <property type="entry name" value="CB"/>
    <property type="match status" value="1"/>
</dbReference>
<comment type="caution">
    <text evidence="9">The sequence shown here is derived from an EMBL/GenBank/DDBJ whole genome shotgun (WGS) entry which is preliminary data.</text>
</comment>
<reference evidence="9" key="2">
    <citation type="submission" date="2013-06" db="EMBL/GenBank/DDBJ databases">
        <title>Draft genome sequence of Clostridium hylemonae (DSM 15053).</title>
        <authorList>
            <person name="Sudarsanam P."/>
            <person name="Ley R."/>
            <person name="Guruge J."/>
            <person name="Turnbaugh P.J."/>
            <person name="Mahowald M."/>
            <person name="Liep D."/>
            <person name="Gordon J."/>
        </authorList>
    </citation>
    <scope>NUCLEOTIDE SEQUENCE</scope>
    <source>
        <strain evidence="9">DSM 15053</strain>
    </source>
</reference>
<dbReference type="Gene3D" id="1.10.150.130">
    <property type="match status" value="1"/>
</dbReference>
<dbReference type="PROSITE" id="PS51898">
    <property type="entry name" value="TYR_RECOMBINASE"/>
    <property type="match status" value="1"/>
</dbReference>
<name>C0C3X1_9FIRM</name>
<keyword evidence="5" id="KW-0233">DNA recombination</keyword>
<dbReference type="EMBL" id="ABYI02000031">
    <property type="protein sequence ID" value="EEG73129.1"/>
    <property type="molecule type" value="Genomic_DNA"/>
</dbReference>
<gene>
    <name evidence="9" type="ORF">CLOHYLEM_06783</name>
</gene>
<dbReference type="InterPro" id="IPR010998">
    <property type="entry name" value="Integrase_recombinase_N"/>
</dbReference>
<keyword evidence="3" id="KW-0229">DNA integration</keyword>
<dbReference type="eggNOG" id="COG4974">
    <property type="taxonomic scope" value="Bacteria"/>
</dbReference>
<comment type="similarity">
    <text evidence="2">Belongs to the 'phage' integrase family.</text>
</comment>
<evidence type="ECO:0000259" key="7">
    <source>
        <dbReference type="PROSITE" id="PS51898"/>
    </source>
</evidence>
<dbReference type="GO" id="GO:0006310">
    <property type="term" value="P:DNA recombination"/>
    <property type="evidence" value="ECO:0007669"/>
    <property type="project" value="UniProtKB-KW"/>
</dbReference>
<dbReference type="PANTHER" id="PTHR30349:SF81">
    <property type="entry name" value="TYROSINE RECOMBINASE XERC"/>
    <property type="match status" value="1"/>
</dbReference>
<dbReference type="InterPro" id="IPR002104">
    <property type="entry name" value="Integrase_catalytic"/>
</dbReference>
<evidence type="ECO:0000256" key="4">
    <source>
        <dbReference type="ARBA" id="ARBA00023125"/>
    </source>
</evidence>
<proteinExistence type="inferred from homology"/>
<evidence type="ECO:0000259" key="8">
    <source>
        <dbReference type="PROSITE" id="PS51900"/>
    </source>
</evidence>
<evidence type="ECO:0000256" key="1">
    <source>
        <dbReference type="ARBA" id="ARBA00003283"/>
    </source>
</evidence>
<dbReference type="InterPro" id="IPR044068">
    <property type="entry name" value="CB"/>
</dbReference>
<dbReference type="InterPro" id="IPR011010">
    <property type="entry name" value="DNA_brk_join_enz"/>
</dbReference>
<protein>
    <submittedName>
        <fullName evidence="9">Phage integrase SAM-like domain protein</fullName>
    </submittedName>
</protein>
<dbReference type="STRING" id="553973.CLOHYLEM_06783"/>
<evidence type="ECO:0000256" key="6">
    <source>
        <dbReference type="PROSITE-ProRule" id="PRU01248"/>
    </source>
</evidence>
<evidence type="ECO:0000313" key="9">
    <source>
        <dbReference type="EMBL" id="EEG73129.1"/>
    </source>
</evidence>
<dbReference type="OrthoDB" id="9801717at2"/>
<evidence type="ECO:0000256" key="2">
    <source>
        <dbReference type="ARBA" id="ARBA00008857"/>
    </source>
</evidence>
<reference evidence="9" key="1">
    <citation type="submission" date="2009-02" db="EMBL/GenBank/DDBJ databases">
        <authorList>
            <person name="Fulton L."/>
            <person name="Clifton S."/>
            <person name="Fulton B."/>
            <person name="Xu J."/>
            <person name="Minx P."/>
            <person name="Pepin K.H."/>
            <person name="Johnson M."/>
            <person name="Bhonagiri V."/>
            <person name="Nash W.E."/>
            <person name="Mardis E.R."/>
            <person name="Wilson R.K."/>
        </authorList>
    </citation>
    <scope>NUCLEOTIDE SEQUENCE [LARGE SCALE GENOMIC DNA]</scope>
    <source>
        <strain evidence="9">DSM 15053</strain>
    </source>
</reference>
<feature type="domain" description="Tyr recombinase" evidence="7">
    <location>
        <begin position="123"/>
        <end position="262"/>
    </location>
</feature>
<keyword evidence="10" id="KW-1185">Reference proteome</keyword>
<dbReference type="Pfam" id="PF00589">
    <property type="entry name" value="Phage_integrase"/>
    <property type="match status" value="1"/>
</dbReference>
<comment type="function">
    <text evidence="1">Site-specific tyrosine recombinase, which acts by catalyzing the cutting and rejoining of the recombining DNA molecules.</text>
</comment>
<dbReference type="InterPro" id="IPR013762">
    <property type="entry name" value="Integrase-like_cat_sf"/>
</dbReference>
<dbReference type="SUPFAM" id="SSF56349">
    <property type="entry name" value="DNA breaking-rejoining enzymes"/>
    <property type="match status" value="1"/>
</dbReference>
<evidence type="ECO:0000256" key="5">
    <source>
        <dbReference type="ARBA" id="ARBA00023172"/>
    </source>
</evidence>
<dbReference type="HOGENOM" id="CLU_027562_9_0_9"/>
<keyword evidence="4 6" id="KW-0238">DNA-binding</keyword>
<dbReference type="Proteomes" id="UP000004893">
    <property type="component" value="Unassembled WGS sequence"/>
</dbReference>